<evidence type="ECO:0000313" key="8">
    <source>
        <dbReference type="EMBL" id="MBX7291112.1"/>
    </source>
</evidence>
<keyword evidence="8" id="KW-0969">Cilium</keyword>
<comment type="similarity">
    <text evidence="1">Belongs to the FlgM family.</text>
</comment>
<dbReference type="KEGG" id="cchv:BTM20_04940"/>
<reference evidence="8 9" key="1">
    <citation type="submission" date="2021-08" db="EMBL/GenBank/DDBJ databases">
        <title>Genome sequence analysis of Clostridium chauvoei strains of European origin and evaluation of typing options for outbreak investigations.</title>
        <authorList>
            <person name="Abdel-Glil M."/>
            <person name="Thomas P."/>
            <person name="Seyboldt C."/>
        </authorList>
    </citation>
    <scope>NUCLEOTIDE SEQUENCE [LARGE SCALE GENOMIC DNA]</scope>
    <source>
        <strain evidence="8 9">S0260-09</strain>
    </source>
</reference>
<feature type="domain" description="Anti-sigma-28 factor FlgM C-terminal" evidence="7">
    <location>
        <begin position="33"/>
        <end position="85"/>
    </location>
</feature>
<keyword evidence="8" id="KW-0966">Cell projection</keyword>
<evidence type="ECO:0000256" key="3">
    <source>
        <dbReference type="ARBA" id="ARBA00022491"/>
    </source>
</evidence>
<dbReference type="InterPro" id="IPR007412">
    <property type="entry name" value="FlgM"/>
</dbReference>
<dbReference type="Pfam" id="PF04316">
    <property type="entry name" value="FlgM"/>
    <property type="match status" value="1"/>
</dbReference>
<evidence type="ECO:0000256" key="5">
    <source>
        <dbReference type="ARBA" id="ARBA00023015"/>
    </source>
</evidence>
<dbReference type="GeneID" id="66301203"/>
<comment type="caution">
    <text evidence="8">The sequence shown here is derived from an EMBL/GenBank/DDBJ whole genome shotgun (WGS) entry which is preliminary data.</text>
</comment>
<proteinExistence type="inferred from homology"/>
<dbReference type="InterPro" id="IPR031316">
    <property type="entry name" value="FlgM_C"/>
</dbReference>
<accession>A0ABD4RI96</accession>
<gene>
    <name evidence="8" type="primary">flgM</name>
    <name evidence="8" type="ORF">K4H94_08755</name>
</gene>
<evidence type="ECO:0000256" key="1">
    <source>
        <dbReference type="ARBA" id="ARBA00005322"/>
    </source>
</evidence>
<dbReference type="AlphaFoldDB" id="A0ABD4RI96"/>
<dbReference type="EMBL" id="JAIFTX010000017">
    <property type="protein sequence ID" value="MBX7291112.1"/>
    <property type="molecule type" value="Genomic_DNA"/>
</dbReference>
<evidence type="ECO:0000256" key="2">
    <source>
        <dbReference type="ARBA" id="ARBA00017823"/>
    </source>
</evidence>
<keyword evidence="5" id="KW-0805">Transcription regulation</keyword>
<dbReference type="InterPro" id="IPR035890">
    <property type="entry name" value="Anti-sigma-28_factor_FlgM_sf"/>
</dbReference>
<dbReference type="RefSeq" id="WP_021875195.1">
    <property type="nucleotide sequence ID" value="NZ_CP018624.1"/>
</dbReference>
<keyword evidence="6" id="KW-0804">Transcription</keyword>
<dbReference type="GO" id="GO:0044781">
    <property type="term" value="P:bacterial-type flagellum organization"/>
    <property type="evidence" value="ECO:0007669"/>
    <property type="project" value="UniProtKB-KW"/>
</dbReference>
<dbReference type="SUPFAM" id="SSF101498">
    <property type="entry name" value="Anti-sigma factor FlgM"/>
    <property type="match status" value="1"/>
</dbReference>
<evidence type="ECO:0000259" key="7">
    <source>
        <dbReference type="Pfam" id="PF04316"/>
    </source>
</evidence>
<evidence type="ECO:0000313" key="9">
    <source>
        <dbReference type="Proteomes" id="UP000775179"/>
    </source>
</evidence>
<name>A0ABD4RI96_9CLOT</name>
<evidence type="ECO:0000256" key="4">
    <source>
        <dbReference type="ARBA" id="ARBA00022795"/>
    </source>
</evidence>
<dbReference type="NCBIfam" id="TIGR03824">
    <property type="entry name" value="FlgM_jcvi"/>
    <property type="match status" value="1"/>
</dbReference>
<keyword evidence="4" id="KW-1005">Bacterial flagellum biogenesis</keyword>
<dbReference type="Proteomes" id="UP000775179">
    <property type="component" value="Unassembled WGS sequence"/>
</dbReference>
<protein>
    <recommendedName>
        <fullName evidence="2">Negative regulator of flagellin synthesis</fullName>
    </recommendedName>
</protein>
<keyword evidence="3" id="KW-0678">Repressor</keyword>
<evidence type="ECO:0000256" key="6">
    <source>
        <dbReference type="ARBA" id="ARBA00023163"/>
    </source>
</evidence>
<sequence length="90" mass="10230">MNIKGIGLTSGINYYNKVSNSKVNKIENKVSKDRIEISKEAKALRDYGIDRSDYDKSAKVNEIKNKLSNGTYKIDAKLTAKAMIDEMRRK</sequence>
<keyword evidence="8" id="KW-0282">Flagellum</keyword>
<organism evidence="8 9">
    <name type="scientific">Clostridium chauvoei</name>
    <dbReference type="NCBI Taxonomy" id="46867"/>
    <lineage>
        <taxon>Bacteria</taxon>
        <taxon>Bacillati</taxon>
        <taxon>Bacillota</taxon>
        <taxon>Clostridia</taxon>
        <taxon>Eubacteriales</taxon>
        <taxon>Clostridiaceae</taxon>
        <taxon>Clostridium</taxon>
    </lineage>
</organism>